<evidence type="ECO:0000256" key="4">
    <source>
        <dbReference type="ARBA" id="ARBA00022917"/>
    </source>
</evidence>
<keyword evidence="2" id="KW-0699">rRNA-binding</keyword>
<keyword evidence="4" id="KW-0648">Protein biosynthesis</keyword>
<evidence type="ECO:0000313" key="7">
    <source>
        <dbReference type="EMBL" id="ACI17862.1"/>
    </source>
</evidence>
<evidence type="ECO:0000259" key="6">
    <source>
        <dbReference type="SMART" id="SM00363"/>
    </source>
</evidence>
<dbReference type="eggNOG" id="COG1188">
    <property type="taxonomic scope" value="Bacteria"/>
</dbReference>
<dbReference type="STRING" id="309798.COPRO5265_0539"/>
<dbReference type="SUPFAM" id="SSF55174">
    <property type="entry name" value="Alpha-L RNA-binding motif"/>
    <property type="match status" value="1"/>
</dbReference>
<dbReference type="Gene3D" id="3.10.290.10">
    <property type="entry name" value="RNA-binding S4 domain"/>
    <property type="match status" value="1"/>
</dbReference>
<dbReference type="AlphaFoldDB" id="B5Y800"/>
<keyword evidence="8" id="KW-1185">Reference proteome</keyword>
<feature type="domain" description="RNA-binding S4" evidence="6">
    <location>
        <begin position="1"/>
        <end position="66"/>
    </location>
</feature>
<evidence type="ECO:0000256" key="3">
    <source>
        <dbReference type="ARBA" id="ARBA00022884"/>
    </source>
</evidence>
<reference evidence="8" key="1">
    <citation type="submission" date="2008-08" db="EMBL/GenBank/DDBJ databases">
        <title>The complete genome sequence of Coprothermobacter proteolyticus strain ATCC 5245 / DSM 5265 / BT.</title>
        <authorList>
            <person name="Dodson R.J."/>
            <person name="Durkin A.S."/>
            <person name="Wu M."/>
            <person name="Eisen J."/>
            <person name="Sutton G."/>
        </authorList>
    </citation>
    <scope>NUCLEOTIDE SEQUENCE [LARGE SCALE GENOMIC DNA]</scope>
    <source>
        <strain evidence="8">ATCC 35245 / DSM 5265 / OCM 4 / BT</strain>
    </source>
</reference>
<dbReference type="GO" id="GO:0006412">
    <property type="term" value="P:translation"/>
    <property type="evidence" value="ECO:0007669"/>
    <property type="project" value="UniProtKB-KW"/>
</dbReference>
<dbReference type="HOGENOM" id="CLU_101003_4_1_9"/>
<dbReference type="KEGG" id="cpo:COPRO5265_0539"/>
<dbReference type="PROSITE" id="PS50889">
    <property type="entry name" value="S4"/>
    <property type="match status" value="1"/>
</dbReference>
<dbReference type="Pfam" id="PF01479">
    <property type="entry name" value="S4"/>
    <property type="match status" value="1"/>
</dbReference>
<dbReference type="CDD" id="cd00165">
    <property type="entry name" value="S4"/>
    <property type="match status" value="1"/>
</dbReference>
<keyword evidence="3 5" id="KW-0694">RNA-binding</keyword>
<evidence type="ECO:0000313" key="8">
    <source>
        <dbReference type="Proteomes" id="UP000001732"/>
    </source>
</evidence>
<evidence type="ECO:0000256" key="1">
    <source>
        <dbReference type="ARBA" id="ARBA00022555"/>
    </source>
</evidence>
<keyword evidence="1" id="KW-0820">tRNA-binding</keyword>
<dbReference type="InterPro" id="IPR036986">
    <property type="entry name" value="S4_RNA-bd_sf"/>
</dbReference>
<dbReference type="RefSeq" id="WP_012544513.1">
    <property type="nucleotide sequence ID" value="NC_011295.1"/>
</dbReference>
<reference evidence="7 8" key="2">
    <citation type="journal article" date="2014" name="Genome Announc.">
        <title>Complete Genome Sequence of Coprothermobacter proteolyticus DSM 5265.</title>
        <authorList>
            <person name="Alexiev A."/>
            <person name="Coil D.A."/>
            <person name="Badger J.H."/>
            <person name="Enticknap J."/>
            <person name="Ward N."/>
            <person name="Robb F.T."/>
            <person name="Eisen J.A."/>
        </authorList>
    </citation>
    <scope>NUCLEOTIDE SEQUENCE [LARGE SCALE GENOMIC DNA]</scope>
    <source>
        <strain evidence="8">ATCC 35245 / DSM 5265 / OCM 4 / BT</strain>
    </source>
</reference>
<dbReference type="GO" id="GO:0000049">
    <property type="term" value="F:tRNA binding"/>
    <property type="evidence" value="ECO:0007669"/>
    <property type="project" value="UniProtKB-KW"/>
</dbReference>
<dbReference type="SMART" id="SM00363">
    <property type="entry name" value="S4"/>
    <property type="match status" value="1"/>
</dbReference>
<dbReference type="InterPro" id="IPR025490">
    <property type="entry name" value="RqcP"/>
</dbReference>
<accession>B5Y800</accession>
<dbReference type="InterPro" id="IPR002942">
    <property type="entry name" value="S4_RNA-bd"/>
</dbReference>
<evidence type="ECO:0000256" key="5">
    <source>
        <dbReference type="PROSITE-ProRule" id="PRU00182"/>
    </source>
</evidence>
<sequence length="82" mass="9466">MRLDKFLKESGIIKRRTLAQRIIQAGYVKINGKLAKQSDPVKVDDMIEVDTPVAYTRYVVINVERPSKAELQERIKKTDDFS</sequence>
<dbReference type="GO" id="GO:0019843">
    <property type="term" value="F:rRNA binding"/>
    <property type="evidence" value="ECO:0007669"/>
    <property type="project" value="UniProtKB-KW"/>
</dbReference>
<keyword evidence="7" id="KW-0346">Stress response</keyword>
<name>B5Y800_COPPD</name>
<organism evidence="7 8">
    <name type="scientific">Coprothermobacter proteolyticus (strain ATCC 35245 / DSM 5265 / OCM 4 / BT)</name>
    <dbReference type="NCBI Taxonomy" id="309798"/>
    <lineage>
        <taxon>Bacteria</taxon>
        <taxon>Pseudomonadati</taxon>
        <taxon>Coprothermobacterota</taxon>
        <taxon>Coprothermobacteria</taxon>
        <taxon>Coprothermobacterales</taxon>
        <taxon>Coprothermobacteraceae</taxon>
        <taxon>Coprothermobacter</taxon>
    </lineage>
</organism>
<dbReference type="EMBL" id="CP001145">
    <property type="protein sequence ID" value="ACI17862.1"/>
    <property type="molecule type" value="Genomic_DNA"/>
</dbReference>
<dbReference type="OrthoDB" id="9805210at2"/>
<gene>
    <name evidence="7" type="ordered locus">COPRO5265_0539</name>
</gene>
<dbReference type="Proteomes" id="UP000001732">
    <property type="component" value="Chromosome"/>
</dbReference>
<evidence type="ECO:0000256" key="2">
    <source>
        <dbReference type="ARBA" id="ARBA00022730"/>
    </source>
</evidence>
<proteinExistence type="predicted"/>
<protein>
    <submittedName>
        <fullName evidence="7">Heat shock protein 15</fullName>
    </submittedName>
</protein>
<dbReference type="PIRSF" id="PIRSF038881">
    <property type="entry name" value="RNAbp_HP1423"/>
    <property type="match status" value="1"/>
</dbReference>